<proteinExistence type="inferred from homology"/>
<keyword evidence="2" id="KW-0479">Metal-binding</keyword>
<dbReference type="Proteomes" id="UP000228987">
    <property type="component" value="Unassembled WGS sequence"/>
</dbReference>
<protein>
    <submittedName>
        <fullName evidence="5">2-keto-3-deoxy-L-rhamnonate aldolase</fullName>
    </submittedName>
</protein>
<dbReference type="GO" id="GO:0005737">
    <property type="term" value="C:cytoplasm"/>
    <property type="evidence" value="ECO:0007669"/>
    <property type="project" value="UniProtKB-ARBA"/>
</dbReference>
<accession>A0A2A5C7P8</accession>
<dbReference type="AlphaFoldDB" id="A0A2A5C7P8"/>
<dbReference type="InterPro" id="IPR040442">
    <property type="entry name" value="Pyrv_kinase-like_dom_sf"/>
</dbReference>
<gene>
    <name evidence="5" type="ORF">COA71_14165</name>
</gene>
<dbReference type="Pfam" id="PF03328">
    <property type="entry name" value="HpcH_HpaI"/>
    <property type="match status" value="1"/>
</dbReference>
<evidence type="ECO:0000313" key="6">
    <source>
        <dbReference type="Proteomes" id="UP000228987"/>
    </source>
</evidence>
<dbReference type="GO" id="GO:0046872">
    <property type="term" value="F:metal ion binding"/>
    <property type="evidence" value="ECO:0007669"/>
    <property type="project" value="UniProtKB-KW"/>
</dbReference>
<organism evidence="5 6">
    <name type="scientific">SAR86 cluster bacterium</name>
    <dbReference type="NCBI Taxonomy" id="2030880"/>
    <lineage>
        <taxon>Bacteria</taxon>
        <taxon>Pseudomonadati</taxon>
        <taxon>Pseudomonadota</taxon>
        <taxon>Gammaproteobacteria</taxon>
        <taxon>SAR86 cluster</taxon>
    </lineage>
</organism>
<evidence type="ECO:0000256" key="3">
    <source>
        <dbReference type="ARBA" id="ARBA00023239"/>
    </source>
</evidence>
<evidence type="ECO:0000256" key="2">
    <source>
        <dbReference type="ARBA" id="ARBA00022723"/>
    </source>
</evidence>
<dbReference type="InterPro" id="IPR005000">
    <property type="entry name" value="Aldolase/citrate-lyase_domain"/>
</dbReference>
<dbReference type="InterPro" id="IPR050251">
    <property type="entry name" value="HpcH-HpaI_aldolase"/>
</dbReference>
<dbReference type="PANTHER" id="PTHR30502:SF0">
    <property type="entry name" value="PHOSPHOENOLPYRUVATE CARBOXYLASE FAMILY PROTEIN"/>
    <property type="match status" value="1"/>
</dbReference>
<name>A0A2A5C7P8_9GAMM</name>
<comment type="caution">
    <text evidence="5">The sequence shown here is derived from an EMBL/GenBank/DDBJ whole genome shotgun (WGS) entry which is preliminary data.</text>
</comment>
<dbReference type="PANTHER" id="PTHR30502">
    <property type="entry name" value="2-KETO-3-DEOXY-L-RHAMNONATE ALDOLASE"/>
    <property type="match status" value="1"/>
</dbReference>
<comment type="similarity">
    <text evidence="1">Belongs to the HpcH/HpaI aldolase family.</text>
</comment>
<dbReference type="FunFam" id="3.20.20.60:FF:000004">
    <property type="entry name" value="5-keto-4-deoxy-D-glucarate aldolase"/>
    <property type="match status" value="1"/>
</dbReference>
<keyword evidence="3" id="KW-0456">Lyase</keyword>
<evidence type="ECO:0000313" key="5">
    <source>
        <dbReference type="EMBL" id="PCJ39406.1"/>
    </source>
</evidence>
<feature type="domain" description="HpcH/HpaI aldolase/citrate lyase" evidence="4">
    <location>
        <begin position="19"/>
        <end position="245"/>
    </location>
</feature>
<dbReference type="GO" id="GO:0016832">
    <property type="term" value="F:aldehyde-lyase activity"/>
    <property type="evidence" value="ECO:0007669"/>
    <property type="project" value="TreeGrafter"/>
</dbReference>
<dbReference type="SUPFAM" id="SSF51621">
    <property type="entry name" value="Phosphoenolpyruvate/pyruvate domain"/>
    <property type="match status" value="1"/>
</dbReference>
<dbReference type="EMBL" id="NVWI01000015">
    <property type="protein sequence ID" value="PCJ39406.1"/>
    <property type="molecule type" value="Genomic_DNA"/>
</dbReference>
<dbReference type="Gene3D" id="3.20.20.60">
    <property type="entry name" value="Phosphoenolpyruvate-binding domains"/>
    <property type="match status" value="1"/>
</dbReference>
<dbReference type="InterPro" id="IPR015813">
    <property type="entry name" value="Pyrv/PenolPyrv_kinase-like_dom"/>
</dbReference>
<evidence type="ECO:0000259" key="4">
    <source>
        <dbReference type="Pfam" id="PF03328"/>
    </source>
</evidence>
<reference evidence="6" key="1">
    <citation type="submission" date="2017-08" db="EMBL/GenBank/DDBJ databases">
        <title>A dynamic microbial community with high functional redundancy inhabits the cold, oxic subseafloor aquifer.</title>
        <authorList>
            <person name="Tully B.J."/>
            <person name="Wheat C.G."/>
            <person name="Glazer B.T."/>
            <person name="Huber J.A."/>
        </authorList>
    </citation>
    <scope>NUCLEOTIDE SEQUENCE [LARGE SCALE GENOMIC DNA]</scope>
</reference>
<sequence>MEIPKNKFKAALQGDKRLFGIFLGIPNTSIAELCAGAGFDWLIIDGEHSPFDLQSIMAHLQAMAPYPVSAIVRPVEGQAAIIKQMLDIGAQSLLIPMVDTAEQAEQMVKACKYPPQGIRGLGTAMARAAQWNRIPDYLHKANDEVCLIVQIETVTALENVDVISAVDGVDAVFIGPSDLSASMGYVGQQDHPEVVKAVCQAIASIKAAGKAAGVLAVKKELIDKYTEAGAKFIGVGVDTAIFSNATKKLAAEYVEDVDGADIAGY</sequence>
<evidence type="ECO:0000256" key="1">
    <source>
        <dbReference type="ARBA" id="ARBA00005568"/>
    </source>
</evidence>